<evidence type="ECO:0000313" key="12">
    <source>
        <dbReference type="Proteomes" id="UP001479436"/>
    </source>
</evidence>
<dbReference type="Proteomes" id="UP001479436">
    <property type="component" value="Unassembled WGS sequence"/>
</dbReference>
<accession>A0ABR2W8P3</accession>
<feature type="chain" id="PRO_5046027745" evidence="7">
    <location>
        <begin position="23"/>
        <end position="586"/>
    </location>
</feature>
<feature type="domain" description="Plastocyanin-like" evidence="8">
    <location>
        <begin position="155"/>
        <end position="297"/>
    </location>
</feature>
<evidence type="ECO:0000256" key="2">
    <source>
        <dbReference type="ARBA" id="ARBA00022723"/>
    </source>
</evidence>
<dbReference type="InterPro" id="IPR002355">
    <property type="entry name" value="Cu_oxidase_Cu_BS"/>
</dbReference>
<dbReference type="CDD" id="cd13877">
    <property type="entry name" value="CuRO_2_Fet3p_like"/>
    <property type="match status" value="1"/>
</dbReference>
<dbReference type="InterPro" id="IPR044130">
    <property type="entry name" value="CuRO_2_Fet3-like"/>
</dbReference>
<keyword evidence="6" id="KW-0472">Membrane</keyword>
<dbReference type="InterPro" id="IPR033138">
    <property type="entry name" value="Cu_oxidase_CS"/>
</dbReference>
<dbReference type="CDD" id="cd13899">
    <property type="entry name" value="CuRO_3_Fet3p"/>
    <property type="match status" value="1"/>
</dbReference>
<name>A0ABR2W8P3_9FUNG</name>
<dbReference type="Pfam" id="PF00394">
    <property type="entry name" value="Cu-oxidase"/>
    <property type="match status" value="1"/>
</dbReference>
<feature type="domain" description="Plastocyanin-like" evidence="10">
    <location>
        <begin position="36"/>
        <end position="147"/>
    </location>
</feature>
<organism evidence="11 12">
    <name type="scientific">Basidiobolus ranarum</name>
    <dbReference type="NCBI Taxonomy" id="34480"/>
    <lineage>
        <taxon>Eukaryota</taxon>
        <taxon>Fungi</taxon>
        <taxon>Fungi incertae sedis</taxon>
        <taxon>Zoopagomycota</taxon>
        <taxon>Entomophthoromycotina</taxon>
        <taxon>Basidiobolomycetes</taxon>
        <taxon>Basidiobolales</taxon>
        <taxon>Basidiobolaceae</taxon>
        <taxon>Basidiobolus</taxon>
    </lineage>
</organism>
<dbReference type="Pfam" id="PF07731">
    <property type="entry name" value="Cu-oxidase_2"/>
    <property type="match status" value="1"/>
</dbReference>
<keyword evidence="6" id="KW-1133">Transmembrane helix</keyword>
<comment type="caution">
    <text evidence="11">The sequence shown here is derived from an EMBL/GenBank/DDBJ whole genome shotgun (WGS) entry which is preliminary data.</text>
</comment>
<dbReference type="InterPro" id="IPR008972">
    <property type="entry name" value="Cupredoxin"/>
</dbReference>
<sequence length="586" mass="64627">MITESLKKLLLSGLVLGAYVHAADKVYNWNITYVDNVDPTGGHPRRAIGVNGQFPVPHLEATIGDDLVINVHNSLDVGTTLHAHGVLQNGTTYYDGAAMFQQCPIPPGGNYTYRIPIQQHGTYWIHSHFRGQYVDGLRAPIVLHAQKEQYTYDAEYIVALSDWYYEQHDVLLSKYLSIYNPSGAEPVPDAGEINGSQNATFNFVAGKVYRLRIINMSAFSMFNFHIDGHDLEIIEADGVDLNSKTVQTLPITAAQRYSVLVRAKNSTANNFIMHADVDVSMFPAVNPNLNPNINATIIYDPKAALYIPSDSAQPDMQFDDTSLVPITAATSAPPDNRIEINVFFNVLDNGVNRGMFNNVTYLFPSVPSIFTAYSMGAMASDPRVYGKHTNTYVIEHNQMIELVINNWDADAHPFHLHGHQFQVMSRSAENGGGYDSVKNPVKEQANPIRRDTVQVPAQGHVVIRFRADNPGIWPFHCHIEWHLESGLVATIVEAPLQLQASMKIPQQSIDHCVAQGIKTSGNAVGNEGLDFSGYPTGPNPLPGKFTAKGIWALVGCILSAIIGISTLVWFSKEDPSVEQKCQESDL</sequence>
<evidence type="ECO:0000259" key="9">
    <source>
        <dbReference type="Pfam" id="PF07731"/>
    </source>
</evidence>
<dbReference type="Pfam" id="PF07732">
    <property type="entry name" value="Cu-oxidase_3"/>
    <property type="match status" value="1"/>
</dbReference>
<evidence type="ECO:0000259" key="10">
    <source>
        <dbReference type="Pfam" id="PF07732"/>
    </source>
</evidence>
<keyword evidence="6" id="KW-0812">Transmembrane</keyword>
<evidence type="ECO:0000256" key="3">
    <source>
        <dbReference type="ARBA" id="ARBA00022729"/>
    </source>
</evidence>
<evidence type="ECO:0000256" key="6">
    <source>
        <dbReference type="SAM" id="Phobius"/>
    </source>
</evidence>
<proteinExistence type="inferred from homology"/>
<evidence type="ECO:0000259" key="8">
    <source>
        <dbReference type="Pfam" id="PF00394"/>
    </source>
</evidence>
<dbReference type="InterPro" id="IPR011707">
    <property type="entry name" value="Cu-oxidase-like_N"/>
</dbReference>
<gene>
    <name evidence="11" type="primary">FET3_1</name>
    <name evidence="11" type="ORF">K7432_001979</name>
</gene>
<evidence type="ECO:0000256" key="7">
    <source>
        <dbReference type="SAM" id="SignalP"/>
    </source>
</evidence>
<protein>
    <submittedName>
        <fullName evidence="11">Ferroxidase fet3</fullName>
    </submittedName>
</protein>
<evidence type="ECO:0000256" key="5">
    <source>
        <dbReference type="ARBA" id="ARBA00023008"/>
    </source>
</evidence>
<dbReference type="PANTHER" id="PTHR11709">
    <property type="entry name" value="MULTI-COPPER OXIDASE"/>
    <property type="match status" value="1"/>
</dbReference>
<reference evidence="11 12" key="1">
    <citation type="submission" date="2023-04" db="EMBL/GenBank/DDBJ databases">
        <title>Genome of Basidiobolus ranarum AG-B5.</title>
        <authorList>
            <person name="Stajich J.E."/>
            <person name="Carter-House D."/>
            <person name="Gryganskyi A."/>
        </authorList>
    </citation>
    <scope>NUCLEOTIDE SEQUENCE [LARGE SCALE GENOMIC DNA]</scope>
    <source>
        <strain evidence="11 12">AG-B5</strain>
    </source>
</reference>
<evidence type="ECO:0000313" key="11">
    <source>
        <dbReference type="EMBL" id="KAK9723370.1"/>
    </source>
</evidence>
<keyword evidence="4" id="KW-0560">Oxidoreductase</keyword>
<dbReference type="PANTHER" id="PTHR11709:SF361">
    <property type="entry name" value="IRON TRANSPORT MULTICOPPER OXIDASE FET3"/>
    <property type="match status" value="1"/>
</dbReference>
<dbReference type="EMBL" id="JASJQH010006925">
    <property type="protein sequence ID" value="KAK9723370.1"/>
    <property type="molecule type" value="Genomic_DNA"/>
</dbReference>
<comment type="similarity">
    <text evidence="1">Belongs to the multicopper oxidase family.</text>
</comment>
<evidence type="ECO:0000256" key="1">
    <source>
        <dbReference type="ARBA" id="ARBA00010609"/>
    </source>
</evidence>
<feature type="transmembrane region" description="Helical" evidence="6">
    <location>
        <begin position="549"/>
        <end position="570"/>
    </location>
</feature>
<keyword evidence="12" id="KW-1185">Reference proteome</keyword>
<keyword evidence="3 7" id="KW-0732">Signal</keyword>
<evidence type="ECO:0000256" key="4">
    <source>
        <dbReference type="ARBA" id="ARBA00023002"/>
    </source>
</evidence>
<dbReference type="PROSITE" id="PS00080">
    <property type="entry name" value="MULTICOPPER_OXIDASE2"/>
    <property type="match status" value="1"/>
</dbReference>
<dbReference type="InterPro" id="IPR011706">
    <property type="entry name" value="Cu-oxidase_C"/>
</dbReference>
<dbReference type="InterPro" id="IPR001117">
    <property type="entry name" value="Cu-oxidase_2nd"/>
</dbReference>
<feature type="signal peptide" evidence="7">
    <location>
        <begin position="1"/>
        <end position="22"/>
    </location>
</feature>
<dbReference type="SUPFAM" id="SSF49503">
    <property type="entry name" value="Cupredoxins"/>
    <property type="match status" value="3"/>
</dbReference>
<feature type="domain" description="Plastocyanin-like" evidence="9">
    <location>
        <begin position="365"/>
        <end position="495"/>
    </location>
</feature>
<dbReference type="PROSITE" id="PS00079">
    <property type="entry name" value="MULTICOPPER_OXIDASE1"/>
    <property type="match status" value="2"/>
</dbReference>
<keyword evidence="2" id="KW-0479">Metal-binding</keyword>
<keyword evidence="5" id="KW-0186">Copper</keyword>
<dbReference type="InterPro" id="IPR045087">
    <property type="entry name" value="Cu-oxidase_fam"/>
</dbReference>
<dbReference type="Gene3D" id="2.60.40.420">
    <property type="entry name" value="Cupredoxins - blue copper proteins"/>
    <property type="match status" value="3"/>
</dbReference>